<proteinExistence type="predicted"/>
<dbReference type="EMBL" id="JAGGMS010000001">
    <property type="protein sequence ID" value="MBP2182977.1"/>
    <property type="molecule type" value="Genomic_DNA"/>
</dbReference>
<dbReference type="RefSeq" id="WP_209666201.1">
    <property type="nucleotide sequence ID" value="NZ_JAGGMS010000001.1"/>
</dbReference>
<reference evidence="1 2" key="1">
    <citation type="submission" date="2021-03" db="EMBL/GenBank/DDBJ databases">
        <title>Sequencing the genomes of 1000 actinobacteria strains.</title>
        <authorList>
            <person name="Klenk H.-P."/>
        </authorList>
    </citation>
    <scope>NUCLEOTIDE SEQUENCE [LARGE SCALE GENOMIC DNA]</scope>
    <source>
        <strain evidence="1 2">DSM 45510</strain>
    </source>
</reference>
<organism evidence="1 2">
    <name type="scientific">Amycolatopsis magusensis</name>
    <dbReference type="NCBI Taxonomy" id="882444"/>
    <lineage>
        <taxon>Bacteria</taxon>
        <taxon>Bacillati</taxon>
        <taxon>Actinomycetota</taxon>
        <taxon>Actinomycetes</taxon>
        <taxon>Pseudonocardiales</taxon>
        <taxon>Pseudonocardiaceae</taxon>
        <taxon>Amycolatopsis</taxon>
    </lineage>
</organism>
<protein>
    <submittedName>
        <fullName evidence="1">Uncharacterized protein</fullName>
    </submittedName>
</protein>
<sequence length="62" mass="6902">MTRWARAAAWPMTMCLPTTEDDHGSTLPPEQEARRLAEAFDGWHSRWRDALPGPQPEVAAAG</sequence>
<evidence type="ECO:0000313" key="1">
    <source>
        <dbReference type="EMBL" id="MBP2182977.1"/>
    </source>
</evidence>
<evidence type="ECO:0000313" key="2">
    <source>
        <dbReference type="Proteomes" id="UP000741013"/>
    </source>
</evidence>
<comment type="caution">
    <text evidence="1">The sequence shown here is derived from an EMBL/GenBank/DDBJ whole genome shotgun (WGS) entry which is preliminary data.</text>
</comment>
<accession>A0ABS4PU66</accession>
<dbReference type="Proteomes" id="UP000741013">
    <property type="component" value="Unassembled WGS sequence"/>
</dbReference>
<gene>
    <name evidence="1" type="ORF">JOM49_004503</name>
</gene>
<name>A0ABS4PU66_9PSEU</name>
<keyword evidence="2" id="KW-1185">Reference proteome</keyword>